<evidence type="ECO:0000313" key="2">
    <source>
        <dbReference type="EMBL" id="EFM02938.1"/>
    </source>
</evidence>
<protein>
    <submittedName>
        <fullName evidence="2">Uncharacterized protein</fullName>
    </submittedName>
</protein>
<name>E0NPH9_9BACT</name>
<sequence>MKQQYQRPEITILPMEEEMMQTFTTKVGPGPSPGGGLGKDGFFDEDEENEQTLSDYQPWQE</sequence>
<gene>
    <name evidence="2" type="ORF">HMPREF0658_0080</name>
</gene>
<proteinExistence type="predicted"/>
<dbReference type="Proteomes" id="UP000004394">
    <property type="component" value="Unassembled WGS sequence"/>
</dbReference>
<comment type="caution">
    <text evidence="2">The sequence shown here is derived from an EMBL/GenBank/DDBJ whole genome shotgun (WGS) entry which is preliminary data.</text>
</comment>
<dbReference type="HOGENOM" id="CLU_200506_0_0_10"/>
<organism evidence="2 3">
    <name type="scientific">Hoylesella marshii DSM 16973 = JCM 13450</name>
    <dbReference type="NCBI Taxonomy" id="862515"/>
    <lineage>
        <taxon>Bacteria</taxon>
        <taxon>Pseudomonadati</taxon>
        <taxon>Bacteroidota</taxon>
        <taxon>Bacteroidia</taxon>
        <taxon>Bacteroidales</taxon>
        <taxon>Prevotellaceae</taxon>
        <taxon>Hoylesella</taxon>
    </lineage>
</organism>
<dbReference type="BioCyc" id="PMAR862515-HMP:GMOO-85-MONOMER"/>
<dbReference type="AlphaFoldDB" id="E0NPH9"/>
<keyword evidence="3" id="KW-1185">Reference proteome</keyword>
<dbReference type="EMBL" id="AEEI01000004">
    <property type="protein sequence ID" value="EFM02938.1"/>
    <property type="molecule type" value="Genomic_DNA"/>
</dbReference>
<accession>E0NPH9</accession>
<dbReference type="RefSeq" id="WP_006947733.1">
    <property type="nucleotide sequence ID" value="NZ_BAJI01000007.1"/>
</dbReference>
<feature type="compositionally biased region" description="Polar residues" evidence="1">
    <location>
        <begin position="51"/>
        <end position="61"/>
    </location>
</feature>
<dbReference type="STRING" id="862515.HMPREF0658_0080"/>
<evidence type="ECO:0000313" key="3">
    <source>
        <dbReference type="Proteomes" id="UP000004394"/>
    </source>
</evidence>
<evidence type="ECO:0000256" key="1">
    <source>
        <dbReference type="SAM" id="MobiDB-lite"/>
    </source>
</evidence>
<reference evidence="2" key="1">
    <citation type="submission" date="2010-07" db="EMBL/GenBank/DDBJ databases">
        <authorList>
            <person name="Muzny D."/>
            <person name="Qin X."/>
            <person name="Deng J."/>
            <person name="Jiang H."/>
            <person name="Liu Y."/>
            <person name="Qu J."/>
            <person name="Song X.-Z."/>
            <person name="Zhang L."/>
            <person name="Thornton R."/>
            <person name="Coyle M."/>
            <person name="Francisco L."/>
            <person name="Jackson L."/>
            <person name="Javaid M."/>
            <person name="Korchina V."/>
            <person name="Kovar C."/>
            <person name="Mata R."/>
            <person name="Mathew T."/>
            <person name="Ngo R."/>
            <person name="Nguyen L."/>
            <person name="Nguyen N."/>
            <person name="Okwuonu G."/>
            <person name="Ongeri F."/>
            <person name="Pham C."/>
            <person name="Simmons D."/>
            <person name="Wilczek-Boney K."/>
            <person name="Hale W."/>
            <person name="Jakkamsetti A."/>
            <person name="Pham P."/>
            <person name="Ruth R."/>
            <person name="San Lucas F."/>
            <person name="Warren J."/>
            <person name="Zhang J."/>
            <person name="Zhao Z."/>
            <person name="Zhou C."/>
            <person name="Zhu D."/>
            <person name="Lee S."/>
            <person name="Bess C."/>
            <person name="Blankenburg K."/>
            <person name="Forbes L."/>
            <person name="Fu Q."/>
            <person name="Gubbala S."/>
            <person name="Hirani K."/>
            <person name="Jayaseelan J.C."/>
            <person name="Lara F."/>
            <person name="Munidasa M."/>
            <person name="Palculict T."/>
            <person name="Patil S."/>
            <person name="Pu L.-L."/>
            <person name="Saada N."/>
            <person name="Tang L."/>
            <person name="Weissenberger G."/>
            <person name="Zhu Y."/>
            <person name="Hemphill L."/>
            <person name="Shang Y."/>
            <person name="Youmans B."/>
            <person name="Ayvaz T."/>
            <person name="Ross M."/>
            <person name="Santibanez J."/>
            <person name="Aqrawi P."/>
            <person name="Gross S."/>
            <person name="Joshi V."/>
            <person name="Fowler G."/>
            <person name="Nazareth L."/>
            <person name="Reid J."/>
            <person name="Worley K."/>
            <person name="Petrosino J."/>
            <person name="Highlander S."/>
            <person name="Gibbs R."/>
        </authorList>
    </citation>
    <scope>NUCLEOTIDE SEQUENCE [LARGE SCALE GENOMIC DNA]</scope>
    <source>
        <strain evidence="2">DSM 16973</strain>
    </source>
</reference>
<feature type="region of interest" description="Disordered" evidence="1">
    <location>
        <begin position="24"/>
        <end position="61"/>
    </location>
</feature>